<evidence type="ECO:0000256" key="3">
    <source>
        <dbReference type="ARBA" id="ARBA00023015"/>
    </source>
</evidence>
<dbReference type="STRING" id="3871.A0A4P1R7X6"/>
<dbReference type="InterPro" id="IPR027417">
    <property type="entry name" value="P-loop_NTPase"/>
</dbReference>
<feature type="region of interest" description="Disordered" evidence="6">
    <location>
        <begin position="916"/>
        <end position="949"/>
    </location>
</feature>
<evidence type="ECO:0000256" key="6">
    <source>
        <dbReference type="SAM" id="MobiDB-lite"/>
    </source>
</evidence>
<dbReference type="InterPro" id="IPR058680">
    <property type="entry name" value="NBD_SMAX1-like"/>
</dbReference>
<dbReference type="Gramene" id="OIW04367">
    <property type="protein sequence ID" value="OIW04367"/>
    <property type="gene ID" value="TanjilG_32559"/>
</dbReference>
<dbReference type="CDD" id="cd19499">
    <property type="entry name" value="RecA-like_ClpB_Hsp104-like"/>
    <property type="match status" value="1"/>
</dbReference>
<accession>A0A4P1R7X6</accession>
<keyword evidence="3" id="KW-0805">Transcription regulation</keyword>
<dbReference type="InterPro" id="IPR058954">
    <property type="entry name" value="AAA_lid_SMAX1"/>
</dbReference>
<evidence type="ECO:0000256" key="1">
    <source>
        <dbReference type="ARBA" id="ARBA00008675"/>
    </source>
</evidence>
<dbReference type="GO" id="GO:0005524">
    <property type="term" value="F:ATP binding"/>
    <property type="evidence" value="ECO:0007669"/>
    <property type="project" value="InterPro"/>
</dbReference>
<dbReference type="InterPro" id="IPR003959">
    <property type="entry name" value="ATPase_AAA_core"/>
</dbReference>
<dbReference type="AlphaFoldDB" id="A0A4P1R7X6"/>
<dbReference type="Proteomes" id="UP000188354">
    <property type="component" value="Chromosome LG09"/>
</dbReference>
<dbReference type="PANTHER" id="PTHR43572:SF38">
    <property type="entry name" value="PROTEIN SMAX1-LIKE 6"/>
    <property type="match status" value="1"/>
</dbReference>
<dbReference type="Pfam" id="PF26587">
    <property type="entry name" value="AAA_lid_SMAX1"/>
    <property type="match status" value="1"/>
</dbReference>
<dbReference type="InterPro" id="IPR004176">
    <property type="entry name" value="Clp_R_N"/>
</dbReference>
<organism evidence="8 9">
    <name type="scientific">Lupinus angustifolius</name>
    <name type="common">Narrow-leaved blue lupine</name>
    <dbReference type="NCBI Taxonomy" id="3871"/>
    <lineage>
        <taxon>Eukaryota</taxon>
        <taxon>Viridiplantae</taxon>
        <taxon>Streptophyta</taxon>
        <taxon>Embryophyta</taxon>
        <taxon>Tracheophyta</taxon>
        <taxon>Spermatophyta</taxon>
        <taxon>Magnoliopsida</taxon>
        <taxon>eudicotyledons</taxon>
        <taxon>Gunneridae</taxon>
        <taxon>Pentapetalae</taxon>
        <taxon>rosids</taxon>
        <taxon>fabids</taxon>
        <taxon>Fabales</taxon>
        <taxon>Fabaceae</taxon>
        <taxon>Papilionoideae</taxon>
        <taxon>50 kb inversion clade</taxon>
        <taxon>genistoids sensu lato</taxon>
        <taxon>core genistoids</taxon>
        <taxon>Genisteae</taxon>
        <taxon>Lupinus</taxon>
    </lineage>
</organism>
<evidence type="ECO:0000259" key="7">
    <source>
        <dbReference type="PROSITE" id="PS51903"/>
    </source>
</evidence>
<dbReference type="Pfam" id="PF23569">
    <property type="entry name" value="NBD_SMAX1"/>
    <property type="match status" value="1"/>
</dbReference>
<dbReference type="Gene3D" id="3.40.50.300">
    <property type="entry name" value="P-loop containing nucleotide triphosphate hydrolases"/>
    <property type="match status" value="1"/>
</dbReference>
<feature type="compositionally biased region" description="Polar residues" evidence="6">
    <location>
        <begin position="936"/>
        <end position="948"/>
    </location>
</feature>
<name>A0A4P1R7X6_LUPAN</name>
<evidence type="ECO:0000313" key="8">
    <source>
        <dbReference type="EMBL" id="OIW04367.1"/>
    </source>
</evidence>
<dbReference type="EMBL" id="CM007369">
    <property type="protein sequence ID" value="OIW04367.1"/>
    <property type="molecule type" value="Genomic_DNA"/>
</dbReference>
<evidence type="ECO:0000256" key="5">
    <source>
        <dbReference type="PROSITE-ProRule" id="PRU01251"/>
    </source>
</evidence>
<dbReference type="InterPro" id="IPR036628">
    <property type="entry name" value="Clp_N_dom_sf"/>
</dbReference>
<keyword evidence="9" id="KW-1185">Reference proteome</keyword>
<keyword evidence="4" id="KW-0804">Transcription</keyword>
<feature type="compositionally biased region" description="Basic and acidic residues" evidence="6">
    <location>
        <begin position="922"/>
        <end position="934"/>
    </location>
</feature>
<evidence type="ECO:0000313" key="9">
    <source>
        <dbReference type="Proteomes" id="UP000188354"/>
    </source>
</evidence>
<gene>
    <name evidence="8" type="ORF">TanjilG_32559</name>
</gene>
<dbReference type="GO" id="GO:0016887">
    <property type="term" value="F:ATP hydrolysis activity"/>
    <property type="evidence" value="ECO:0007669"/>
    <property type="project" value="InterPro"/>
</dbReference>
<dbReference type="Gene3D" id="1.10.1780.10">
    <property type="entry name" value="Clp, N-terminal domain"/>
    <property type="match status" value="1"/>
</dbReference>
<dbReference type="PROSITE" id="PS51903">
    <property type="entry name" value="CLP_R"/>
    <property type="match status" value="1"/>
</dbReference>
<sequence>MPTPLSAARQCLTDEAARALDDAAIVARRRCHAQTTSLHAVSALLSLPSSALRDACARARTTAAMSSPYSPRQLHLRALELSVSVSLDRLPSSKAAAATADDDGPPVSNSLMAAIKRSQANQRRHPDSFYFIHQNGNGATSFLKVELKHFVLSVLDDPIVSRVLSEAGFRSCDVKLALLQPPPPPPPPRTRFPPVFLCNLEPGRTGLNPPFIDDNSRRIVEILVQKRNLFLMGIYAKGALKSFIELIQKGYGSALFPSEMASLKVLCIEKEIAEFVGENGNNSEDRIRLRLEELGREVEQCKGSSVVLSFGEVEVFVGDCVKNIDNVKFVVSGLTRLLEIHHGKIWLVGVAETSDAYSKFLGLFPNVEKDWDLHLLTITYPTPSMEGLYPKSSLMGSFVPFAGFFSTPSEIKSSASCTNAPFARCDKCNERCEQEVADIMKVCPATPACGYSTSLPWLQKVNVDIQIGLDVAKTELRRPLQANEENTSLNGKILELQKKWNDICQHLHHTRALPEFEGLRFGSSFKESSSNVPSLKEIQYSSGIAYMPKQLHDIFPSKQLSSVPVPFNTASVNTGTDHVPKVSVIQQTDMQIPLIAPSPMANVSVLDRRLSSSLTSVTTDLGLGTLYTSAAQEPDTPKLRDHKKHLQHLSDSLSTGCDVLNENASHQIVRSSPCSSPYLEGNFHSVDFKSLNQLLNEKVGWQDEAICAINRTLFLCKSGAGKGRGSRVIADIWFAFLGPDRVGKRKIASSLAEVIFGNTESLISVDLSSQGRLYPLNSIFESQKSYCHDVLGRKTVVDYIAGELSKKPHSVVFLENVDKGDFLVQTSLLQAMRTGKFPDSRGREISINNAIFIVTSTGCKGNDSFAFEESNMFSEERILEAKRCQMQLLLGDTSEGAKISSSTNVKVVPRKGYSKSPFLNKRKQDDSSECREGASCKTQKQASETSRSYLDLNMPVEDTEEVIDDQNHGSESVVKETGAWLSDFCNQIDEKVVFKPFNFNLLAEKVLKRISIQFERTFGSESQLEIDYEVMTQILAAAWLSDKKNATDDWVEGVLRRGFIEAQQKYHPAAKCVMKLVNCETIFVEEQAHGVYLPARINLH</sequence>
<dbReference type="PANTHER" id="PTHR43572">
    <property type="entry name" value="CHAPERONE PROTEIN CLPD, CHLOROPLASTIC"/>
    <property type="match status" value="1"/>
</dbReference>
<proteinExistence type="inferred from homology"/>
<dbReference type="InterPro" id="IPR051650">
    <property type="entry name" value="SL_signaling_regulator"/>
</dbReference>
<comment type="similarity">
    <text evidence="1">Belongs to the ClpA/ClpB family.</text>
</comment>
<evidence type="ECO:0000256" key="2">
    <source>
        <dbReference type="ARBA" id="ARBA00022737"/>
    </source>
</evidence>
<keyword evidence="2 5" id="KW-0677">Repeat</keyword>
<protein>
    <recommendedName>
        <fullName evidence="7">Clp R domain-containing protein</fullName>
    </recommendedName>
</protein>
<evidence type="ECO:0000256" key="4">
    <source>
        <dbReference type="ARBA" id="ARBA00023163"/>
    </source>
</evidence>
<feature type="domain" description="Clp R" evidence="7">
    <location>
        <begin position="8"/>
        <end position="184"/>
    </location>
</feature>
<reference evidence="8 9" key="1">
    <citation type="journal article" date="2017" name="Plant Biotechnol. J.">
        <title>A comprehensive draft genome sequence for lupin (Lupinus angustifolius), an emerging health food: insights into plant-microbe interactions and legume evolution.</title>
        <authorList>
            <person name="Hane J.K."/>
            <person name="Ming Y."/>
            <person name="Kamphuis L.G."/>
            <person name="Nelson M.N."/>
            <person name="Garg G."/>
            <person name="Atkins C.A."/>
            <person name="Bayer P.E."/>
            <person name="Bravo A."/>
            <person name="Bringans S."/>
            <person name="Cannon S."/>
            <person name="Edwards D."/>
            <person name="Foley R."/>
            <person name="Gao L.L."/>
            <person name="Harrison M.J."/>
            <person name="Huang W."/>
            <person name="Hurgobin B."/>
            <person name="Li S."/>
            <person name="Liu C.W."/>
            <person name="McGrath A."/>
            <person name="Morahan G."/>
            <person name="Murray J."/>
            <person name="Weller J."/>
            <person name="Jian J."/>
            <person name="Singh K.B."/>
        </authorList>
    </citation>
    <scope>NUCLEOTIDE SEQUENCE [LARGE SCALE GENOMIC DNA]</scope>
    <source>
        <strain evidence="9">cv. Tanjil</strain>
        <tissue evidence="8">Whole plant</tissue>
    </source>
</reference>
<dbReference type="Pfam" id="PF07724">
    <property type="entry name" value="AAA_2"/>
    <property type="match status" value="1"/>
</dbReference>
<dbReference type="SUPFAM" id="SSF52540">
    <property type="entry name" value="P-loop containing nucleoside triphosphate hydrolases"/>
    <property type="match status" value="1"/>
</dbReference>